<evidence type="ECO:0000313" key="1">
    <source>
        <dbReference type="EMBL" id="KAJ1366337.1"/>
    </source>
</evidence>
<dbReference type="AlphaFoldDB" id="A0AAD5WDL3"/>
<reference evidence="1" key="1">
    <citation type="submission" date="2021-06" db="EMBL/GenBank/DDBJ databases">
        <title>Parelaphostrongylus tenuis whole genome reference sequence.</title>
        <authorList>
            <person name="Garwood T.J."/>
            <person name="Larsen P.A."/>
            <person name="Fountain-Jones N.M."/>
            <person name="Garbe J.R."/>
            <person name="Macchietto M.G."/>
            <person name="Kania S.A."/>
            <person name="Gerhold R.W."/>
            <person name="Richards J.E."/>
            <person name="Wolf T.M."/>
        </authorList>
    </citation>
    <scope>NUCLEOTIDE SEQUENCE</scope>
    <source>
        <strain evidence="1">MNPRO001-30</strain>
        <tissue evidence="1">Meninges</tissue>
    </source>
</reference>
<gene>
    <name evidence="1" type="ORF">KIN20_026976</name>
</gene>
<evidence type="ECO:0000313" key="2">
    <source>
        <dbReference type="Proteomes" id="UP001196413"/>
    </source>
</evidence>
<name>A0AAD5WDL3_PARTN</name>
<organism evidence="1 2">
    <name type="scientific">Parelaphostrongylus tenuis</name>
    <name type="common">Meningeal worm</name>
    <dbReference type="NCBI Taxonomy" id="148309"/>
    <lineage>
        <taxon>Eukaryota</taxon>
        <taxon>Metazoa</taxon>
        <taxon>Ecdysozoa</taxon>
        <taxon>Nematoda</taxon>
        <taxon>Chromadorea</taxon>
        <taxon>Rhabditida</taxon>
        <taxon>Rhabditina</taxon>
        <taxon>Rhabditomorpha</taxon>
        <taxon>Strongyloidea</taxon>
        <taxon>Metastrongylidae</taxon>
        <taxon>Parelaphostrongylus</taxon>
    </lineage>
</organism>
<proteinExistence type="predicted"/>
<dbReference type="EMBL" id="JAHQIW010005530">
    <property type="protein sequence ID" value="KAJ1366337.1"/>
    <property type="molecule type" value="Genomic_DNA"/>
</dbReference>
<sequence length="78" mass="8635">MRQVDWNAVLSVESVRPEQPGRSGDRAGPVPLLSGGLLCIAAKGTERVLPLVSTTRFGLLIDKKNYDELEFLDSYRMT</sequence>
<protein>
    <submittedName>
        <fullName evidence="1">Uncharacterized protein</fullName>
    </submittedName>
</protein>
<dbReference type="Proteomes" id="UP001196413">
    <property type="component" value="Unassembled WGS sequence"/>
</dbReference>
<accession>A0AAD5WDL3</accession>
<keyword evidence="2" id="KW-1185">Reference proteome</keyword>
<comment type="caution">
    <text evidence="1">The sequence shown here is derived from an EMBL/GenBank/DDBJ whole genome shotgun (WGS) entry which is preliminary data.</text>
</comment>